<evidence type="ECO:0000256" key="1">
    <source>
        <dbReference type="ARBA" id="ARBA00004496"/>
    </source>
</evidence>
<dbReference type="InterPro" id="IPR050151">
    <property type="entry name" value="Class-I_Pyr_Nuc-Dis_Oxidored"/>
</dbReference>
<dbReference type="SUPFAM" id="SSF55424">
    <property type="entry name" value="FAD/NAD-linked reductases, dimerisation (C-terminal) domain"/>
    <property type="match status" value="1"/>
</dbReference>
<organism evidence="19 20">
    <name type="scientific">Anaerovibrio slackiae</name>
    <dbReference type="NCBI Taxonomy" id="2652309"/>
    <lineage>
        <taxon>Bacteria</taxon>
        <taxon>Bacillati</taxon>
        <taxon>Bacillota</taxon>
        <taxon>Negativicutes</taxon>
        <taxon>Selenomonadales</taxon>
        <taxon>Selenomonadaceae</taxon>
        <taxon>Anaerovibrio</taxon>
    </lineage>
</organism>
<feature type="binding site" evidence="14">
    <location>
        <begin position="180"/>
        <end position="187"/>
    </location>
    <ligand>
        <name>NAD(+)</name>
        <dbReference type="ChEBI" id="CHEBI:57540"/>
    </ligand>
</feature>
<dbReference type="FunFam" id="3.30.390.30:FF:000001">
    <property type="entry name" value="Dihydrolipoyl dehydrogenase"/>
    <property type="match status" value="1"/>
</dbReference>
<feature type="domain" description="FAD/NAD(P)-binding" evidence="18">
    <location>
        <begin position="9"/>
        <end position="327"/>
    </location>
</feature>
<dbReference type="InterPro" id="IPR036188">
    <property type="entry name" value="FAD/NAD-bd_sf"/>
</dbReference>
<dbReference type="PANTHER" id="PTHR22912:SF217">
    <property type="entry name" value="DIHYDROLIPOYL DEHYDROGENASE"/>
    <property type="match status" value="1"/>
</dbReference>
<dbReference type="InterPro" id="IPR001100">
    <property type="entry name" value="Pyr_nuc-diS_OxRdtase"/>
</dbReference>
<dbReference type="InterPro" id="IPR006258">
    <property type="entry name" value="Lipoamide_DH"/>
</dbReference>
<feature type="binding site" evidence="14">
    <location>
        <position position="311"/>
    </location>
    <ligand>
        <name>FAD</name>
        <dbReference type="ChEBI" id="CHEBI:57692"/>
    </ligand>
</feature>
<evidence type="ECO:0000256" key="3">
    <source>
        <dbReference type="ARBA" id="ARBA00012608"/>
    </source>
</evidence>
<evidence type="ECO:0000256" key="12">
    <source>
        <dbReference type="ARBA" id="ARBA00049187"/>
    </source>
</evidence>
<evidence type="ECO:0000313" key="19">
    <source>
        <dbReference type="EMBL" id="MSU09888.1"/>
    </source>
</evidence>
<feature type="disulfide bond" description="Redox-active" evidence="15">
    <location>
        <begin position="46"/>
        <end position="51"/>
    </location>
</feature>
<feature type="binding site" evidence="14">
    <location>
        <position position="55"/>
    </location>
    <ligand>
        <name>FAD</name>
        <dbReference type="ChEBI" id="CHEBI:57692"/>
    </ligand>
</feature>
<comment type="catalytic activity">
    <reaction evidence="12 16">
        <text>N(6)-[(R)-dihydrolipoyl]-L-lysyl-[protein] + NAD(+) = N(6)-[(R)-lipoyl]-L-lysyl-[protein] + NADH + H(+)</text>
        <dbReference type="Rhea" id="RHEA:15045"/>
        <dbReference type="Rhea" id="RHEA-COMP:10474"/>
        <dbReference type="Rhea" id="RHEA-COMP:10475"/>
        <dbReference type="ChEBI" id="CHEBI:15378"/>
        <dbReference type="ChEBI" id="CHEBI:57540"/>
        <dbReference type="ChEBI" id="CHEBI:57945"/>
        <dbReference type="ChEBI" id="CHEBI:83099"/>
        <dbReference type="ChEBI" id="CHEBI:83100"/>
        <dbReference type="EC" id="1.8.1.4"/>
    </reaction>
</comment>
<proteinExistence type="inferred from homology"/>
<dbReference type="GO" id="GO:0004148">
    <property type="term" value="F:dihydrolipoyl dehydrogenase (NADH) activity"/>
    <property type="evidence" value="ECO:0007669"/>
    <property type="project" value="UniProtKB-EC"/>
</dbReference>
<evidence type="ECO:0000256" key="6">
    <source>
        <dbReference type="ARBA" id="ARBA00022630"/>
    </source>
</evidence>
<keyword evidence="9 14" id="KW-0520">NAD</keyword>
<dbReference type="Proteomes" id="UP000433181">
    <property type="component" value="Unassembled WGS sequence"/>
</dbReference>
<evidence type="ECO:0000256" key="15">
    <source>
        <dbReference type="PIRSR" id="PIRSR000350-4"/>
    </source>
</evidence>
<evidence type="ECO:0000256" key="13">
    <source>
        <dbReference type="PIRSR" id="PIRSR000350-2"/>
    </source>
</evidence>
<keyword evidence="7 14" id="KW-0274">FAD</keyword>
<evidence type="ECO:0000256" key="16">
    <source>
        <dbReference type="RuleBase" id="RU003692"/>
    </source>
</evidence>
<keyword evidence="8 16" id="KW-0560">Oxidoreductase</keyword>
<dbReference type="InterPro" id="IPR004099">
    <property type="entry name" value="Pyr_nucl-diS_OxRdtase_dimer"/>
</dbReference>
<sequence length="455" mass="46797">MKGRTGMKYDIAVIGAGPGGYTAAAKAGRLGRSVVLFEKSHLGGTCLNRGCIPTKALLHSAELLGEIKDAGRFGIRVSDVAADQKAMHQRKNEIVESLRGAIDKLMKAAKVEVVQGAAQITAPGVISCNGTEYEAEHIIVAAGSKPAMPPIPGSDSSGVYTSNDLLEGDGKEFSSLVIIGGGVIGVECASIYLNLGCKVTIVEMAEHILPPMEKEIAQRLAVKLKRMGAVIEASCQVKAISGEAGSMSVTYLDKKGKEQVACAEAVLMAAGRRAALEGLFGDGVEPEMNRGALVADADGHTSIDGIYAIGDAMAGNVQLAHVAAAQGENVIDVICGGKGAVDMSVVPSCVYTCPEIASVGLSQEQAKEQGIDVVVKKLPTGSNGKSLIAGGDGGFVKLVAAEDGTLLGAQLVCNRATDMIGELAVAVRLGLKLEDVAATIHPHPTFVEMIGQAAK</sequence>
<evidence type="ECO:0000259" key="18">
    <source>
        <dbReference type="Pfam" id="PF07992"/>
    </source>
</evidence>
<dbReference type="PRINTS" id="PR00368">
    <property type="entry name" value="FADPNR"/>
</dbReference>
<evidence type="ECO:0000313" key="20">
    <source>
        <dbReference type="Proteomes" id="UP000433181"/>
    </source>
</evidence>
<evidence type="ECO:0000256" key="2">
    <source>
        <dbReference type="ARBA" id="ARBA00007532"/>
    </source>
</evidence>
<keyword evidence="14" id="KW-0547">Nucleotide-binding</keyword>
<evidence type="ECO:0000256" key="7">
    <source>
        <dbReference type="ARBA" id="ARBA00022827"/>
    </source>
</evidence>
<dbReference type="PANTHER" id="PTHR22912">
    <property type="entry name" value="DISULFIDE OXIDOREDUCTASE"/>
    <property type="match status" value="1"/>
</dbReference>
<dbReference type="AlphaFoldDB" id="A0A6I2UE83"/>
<dbReference type="GO" id="GO:0006103">
    <property type="term" value="P:2-oxoglutarate metabolic process"/>
    <property type="evidence" value="ECO:0007669"/>
    <property type="project" value="TreeGrafter"/>
</dbReference>
<keyword evidence="11 16" id="KW-0676">Redox-active center</keyword>
<reference evidence="19 20" key="1">
    <citation type="submission" date="2019-08" db="EMBL/GenBank/DDBJ databases">
        <title>In-depth cultivation of the pig gut microbiome towards novel bacterial diversity and tailored functional studies.</title>
        <authorList>
            <person name="Wylensek D."/>
            <person name="Hitch T.C.A."/>
            <person name="Clavel T."/>
        </authorList>
    </citation>
    <scope>NUCLEOTIDE SEQUENCE [LARGE SCALE GENOMIC DNA]</scope>
    <source>
        <strain evidence="19 20">WCA-693-APC-5D-A</strain>
    </source>
</reference>
<evidence type="ECO:0000256" key="8">
    <source>
        <dbReference type="ARBA" id="ARBA00023002"/>
    </source>
</evidence>
<dbReference type="PRINTS" id="PR00411">
    <property type="entry name" value="PNDRDTASEI"/>
</dbReference>
<evidence type="ECO:0000256" key="5">
    <source>
        <dbReference type="ARBA" id="ARBA00022490"/>
    </source>
</evidence>
<dbReference type="SUPFAM" id="SSF51905">
    <property type="entry name" value="FAD/NAD(P)-binding domain"/>
    <property type="match status" value="1"/>
</dbReference>
<evidence type="ECO:0000256" key="11">
    <source>
        <dbReference type="ARBA" id="ARBA00023284"/>
    </source>
</evidence>
<name>A0A6I2UE83_9FIRM</name>
<feature type="domain" description="Pyridine nucleotide-disulphide oxidoreductase dimerisation" evidence="17">
    <location>
        <begin position="346"/>
        <end position="453"/>
    </location>
</feature>
<dbReference type="PIRSF" id="PIRSF000350">
    <property type="entry name" value="Mercury_reductase_MerA"/>
    <property type="match status" value="1"/>
</dbReference>
<dbReference type="Gene3D" id="3.50.50.60">
    <property type="entry name" value="FAD/NAD(P)-binding domain"/>
    <property type="match status" value="2"/>
</dbReference>
<dbReference type="InterPro" id="IPR012999">
    <property type="entry name" value="Pyr_OxRdtase_I_AS"/>
</dbReference>
<dbReference type="EC" id="1.8.1.4" evidence="3 16"/>
<evidence type="ECO:0000256" key="9">
    <source>
        <dbReference type="ARBA" id="ARBA00023027"/>
    </source>
</evidence>
<feature type="binding site" evidence="14">
    <location>
        <position position="271"/>
    </location>
    <ligand>
        <name>NAD(+)</name>
        <dbReference type="ChEBI" id="CHEBI:57540"/>
    </ligand>
</feature>
<feature type="active site" description="Proton acceptor" evidence="13">
    <location>
        <position position="443"/>
    </location>
</feature>
<dbReference type="InterPro" id="IPR016156">
    <property type="entry name" value="FAD/NAD-linked_Rdtase_dimer_sf"/>
</dbReference>
<keyword evidence="5" id="KW-0963">Cytoplasm</keyword>
<feature type="binding site" evidence="14">
    <location>
        <position position="203"/>
    </location>
    <ligand>
        <name>NAD(+)</name>
        <dbReference type="ChEBI" id="CHEBI:57540"/>
    </ligand>
</feature>
<evidence type="ECO:0000256" key="14">
    <source>
        <dbReference type="PIRSR" id="PIRSR000350-3"/>
    </source>
</evidence>
<evidence type="ECO:0000256" key="10">
    <source>
        <dbReference type="ARBA" id="ARBA00023157"/>
    </source>
</evidence>
<comment type="miscellaneous">
    <text evidence="16">The active site is a redox-active disulfide bond.</text>
</comment>
<dbReference type="InterPro" id="IPR023753">
    <property type="entry name" value="FAD/NAD-binding_dom"/>
</dbReference>
<comment type="caution">
    <text evidence="19">The sequence shown here is derived from an EMBL/GenBank/DDBJ whole genome shotgun (WGS) entry which is preliminary data.</text>
</comment>
<dbReference type="PROSITE" id="PS00076">
    <property type="entry name" value="PYRIDINE_REDOX_1"/>
    <property type="match status" value="1"/>
</dbReference>
<comment type="cofactor">
    <cofactor evidence="14 16">
        <name>FAD</name>
        <dbReference type="ChEBI" id="CHEBI:57692"/>
    </cofactor>
    <text evidence="14 16">Binds 1 FAD per subunit.</text>
</comment>
<comment type="similarity">
    <text evidence="2 16">Belongs to the class-I pyridine nucleotide-disulfide oxidoreductase family.</text>
</comment>
<evidence type="ECO:0000259" key="17">
    <source>
        <dbReference type="Pfam" id="PF02852"/>
    </source>
</evidence>
<keyword evidence="20" id="KW-1185">Reference proteome</keyword>
<keyword evidence="10" id="KW-1015">Disulfide bond</keyword>
<evidence type="ECO:0000256" key="4">
    <source>
        <dbReference type="ARBA" id="ARBA00016961"/>
    </source>
</evidence>
<dbReference type="NCBIfam" id="TIGR01350">
    <property type="entry name" value="lipoamide_DH"/>
    <property type="match status" value="1"/>
</dbReference>
<dbReference type="Pfam" id="PF02852">
    <property type="entry name" value="Pyr_redox_dim"/>
    <property type="match status" value="1"/>
</dbReference>
<dbReference type="Pfam" id="PF07992">
    <property type="entry name" value="Pyr_redox_2"/>
    <property type="match status" value="1"/>
</dbReference>
<protein>
    <recommendedName>
        <fullName evidence="4 16">Dihydrolipoyl dehydrogenase</fullName>
        <ecNumber evidence="3 16">1.8.1.4</ecNumber>
    </recommendedName>
</protein>
<gene>
    <name evidence="19" type="primary">lpdA</name>
    <name evidence="19" type="ORF">FYJ84_12985</name>
</gene>
<dbReference type="EMBL" id="VUNR01000039">
    <property type="protein sequence ID" value="MSU09888.1"/>
    <property type="molecule type" value="Genomic_DNA"/>
</dbReference>
<accession>A0A6I2UE83</accession>
<keyword evidence="6 16" id="KW-0285">Flavoprotein</keyword>
<dbReference type="GO" id="GO:0005737">
    <property type="term" value="C:cytoplasm"/>
    <property type="evidence" value="ECO:0007669"/>
    <property type="project" value="UniProtKB-SubCell"/>
</dbReference>
<comment type="subcellular location">
    <subcellularLocation>
        <location evidence="1">Cytoplasm</location>
    </subcellularLocation>
</comment>
<dbReference type="Gene3D" id="3.30.390.30">
    <property type="match status" value="1"/>
</dbReference>
<dbReference type="GO" id="GO:0050660">
    <property type="term" value="F:flavin adenine dinucleotide binding"/>
    <property type="evidence" value="ECO:0007669"/>
    <property type="project" value="InterPro"/>
</dbReference>